<dbReference type="GO" id="GO:0051087">
    <property type="term" value="F:protein-folding chaperone binding"/>
    <property type="evidence" value="ECO:0007669"/>
    <property type="project" value="TreeGrafter"/>
</dbReference>
<evidence type="ECO:0000256" key="2">
    <source>
        <dbReference type="ARBA" id="ARBA00022737"/>
    </source>
</evidence>
<dbReference type="Gene3D" id="1.10.287.110">
    <property type="entry name" value="DnaJ domain"/>
    <property type="match status" value="1"/>
</dbReference>
<organism evidence="7">
    <name type="scientific">viral metagenome</name>
    <dbReference type="NCBI Taxonomy" id="1070528"/>
    <lineage>
        <taxon>unclassified sequences</taxon>
        <taxon>metagenomes</taxon>
        <taxon>organismal metagenomes</taxon>
    </lineage>
</organism>
<dbReference type="Pfam" id="PF00226">
    <property type="entry name" value="DnaJ"/>
    <property type="match status" value="1"/>
</dbReference>
<keyword evidence="2" id="KW-0677">Repeat</keyword>
<dbReference type="InterPro" id="IPR001623">
    <property type="entry name" value="DnaJ_domain"/>
</dbReference>
<name>A0A6C0HB59_9ZZZZ</name>
<dbReference type="SMART" id="SM00271">
    <property type="entry name" value="DnaJ"/>
    <property type="match status" value="1"/>
</dbReference>
<accession>A0A6C0HB59</accession>
<dbReference type="EMBL" id="MN739920">
    <property type="protein sequence ID" value="QHT77617.1"/>
    <property type="molecule type" value="Genomic_DNA"/>
</dbReference>
<proteinExistence type="predicted"/>
<dbReference type="InterPro" id="IPR018253">
    <property type="entry name" value="DnaJ_domain_CS"/>
</dbReference>
<dbReference type="SUPFAM" id="SSF49493">
    <property type="entry name" value="HSP40/DnaJ peptide-binding domain"/>
    <property type="match status" value="2"/>
</dbReference>
<evidence type="ECO:0000256" key="3">
    <source>
        <dbReference type="ARBA" id="ARBA00022771"/>
    </source>
</evidence>
<keyword evidence="4" id="KW-0862">Zinc</keyword>
<dbReference type="CDD" id="cd06257">
    <property type="entry name" value="DnaJ"/>
    <property type="match status" value="1"/>
</dbReference>
<evidence type="ECO:0000259" key="6">
    <source>
        <dbReference type="PROSITE" id="PS50076"/>
    </source>
</evidence>
<protein>
    <recommendedName>
        <fullName evidence="6">J domain-containing protein</fullName>
    </recommendedName>
</protein>
<dbReference type="GO" id="GO:0006457">
    <property type="term" value="P:protein folding"/>
    <property type="evidence" value="ECO:0007669"/>
    <property type="project" value="InterPro"/>
</dbReference>
<keyword evidence="1" id="KW-0479">Metal-binding</keyword>
<dbReference type="FunFam" id="2.60.260.20:FF:000003">
    <property type="entry name" value="DnaJ subfamily A member 2"/>
    <property type="match status" value="1"/>
</dbReference>
<dbReference type="CDD" id="cd10747">
    <property type="entry name" value="DnaJ_C"/>
    <property type="match status" value="1"/>
</dbReference>
<dbReference type="SUPFAM" id="SSF46565">
    <property type="entry name" value="Chaperone J-domain"/>
    <property type="match status" value="1"/>
</dbReference>
<feature type="domain" description="J" evidence="6">
    <location>
        <begin position="3"/>
        <end position="67"/>
    </location>
</feature>
<dbReference type="GO" id="GO:0005829">
    <property type="term" value="C:cytosol"/>
    <property type="evidence" value="ECO:0007669"/>
    <property type="project" value="TreeGrafter"/>
</dbReference>
<dbReference type="PANTHER" id="PTHR24078">
    <property type="entry name" value="DNAJ HOMOLOG SUBFAMILY C MEMBER"/>
    <property type="match status" value="1"/>
</dbReference>
<dbReference type="Pfam" id="PF01556">
    <property type="entry name" value="DnaJ_C"/>
    <property type="match status" value="1"/>
</dbReference>
<sequence length="321" mass="35990">MKTHYEILGVSPDANETDIKKAYRALSLKYHPDRNSEEGATQIFQSINEAYEILSDAERRQNYDMELKFGKNMGPPGNPFGGGGMEEFHDINNIFNMMFNGMGVGGIHRMGSMGGGMNGMPEIRVFRSGPGGFHAEFSTNFRQEPPSPILKVVNITLEQCFHGVSLPIEIERWTIMNNMKVNEVETLNITIPSGMSDEDTLVLKGRGNIVNENLKGDVHLKINILNDTPFVRKGLDLYFSKNLSLKDALCGFSFEINHLNGKRLSLNNTNHPTVIKPGFKRVVSNLGLTRENITGNLIIEFDVEFPEQLTAEQIEKLKEIL</sequence>
<dbReference type="PANTHER" id="PTHR24078:SF553">
    <property type="entry name" value="DNAJ HOMOLOG SUBFAMILY B MEMBER 5"/>
    <property type="match status" value="1"/>
</dbReference>
<dbReference type="PROSITE" id="PS50076">
    <property type="entry name" value="DNAJ_2"/>
    <property type="match status" value="1"/>
</dbReference>
<dbReference type="PRINTS" id="PR00625">
    <property type="entry name" value="JDOMAIN"/>
</dbReference>
<evidence type="ECO:0000256" key="1">
    <source>
        <dbReference type="ARBA" id="ARBA00022723"/>
    </source>
</evidence>
<reference evidence="7" key="1">
    <citation type="journal article" date="2020" name="Nature">
        <title>Giant virus diversity and host interactions through global metagenomics.</title>
        <authorList>
            <person name="Schulz F."/>
            <person name="Roux S."/>
            <person name="Paez-Espino D."/>
            <person name="Jungbluth S."/>
            <person name="Walsh D.A."/>
            <person name="Denef V.J."/>
            <person name="McMahon K.D."/>
            <person name="Konstantinidis K.T."/>
            <person name="Eloe-Fadrosh E.A."/>
            <person name="Kyrpides N.C."/>
            <person name="Woyke T."/>
        </authorList>
    </citation>
    <scope>NUCLEOTIDE SEQUENCE</scope>
    <source>
        <strain evidence="7">GVMAG-M-3300023179-90</strain>
    </source>
</reference>
<dbReference type="GO" id="GO:0008270">
    <property type="term" value="F:zinc ion binding"/>
    <property type="evidence" value="ECO:0007669"/>
    <property type="project" value="UniProtKB-KW"/>
</dbReference>
<evidence type="ECO:0000313" key="7">
    <source>
        <dbReference type="EMBL" id="QHT77617.1"/>
    </source>
</evidence>
<dbReference type="InterPro" id="IPR051339">
    <property type="entry name" value="DnaJ_subfamily_B"/>
</dbReference>
<dbReference type="PROSITE" id="PS00636">
    <property type="entry name" value="DNAJ_1"/>
    <property type="match status" value="1"/>
</dbReference>
<dbReference type="InterPro" id="IPR036869">
    <property type="entry name" value="J_dom_sf"/>
</dbReference>
<dbReference type="InterPro" id="IPR002939">
    <property type="entry name" value="DnaJ_C"/>
</dbReference>
<evidence type="ECO:0000256" key="4">
    <source>
        <dbReference type="ARBA" id="ARBA00022833"/>
    </source>
</evidence>
<dbReference type="GO" id="GO:0051082">
    <property type="term" value="F:unfolded protein binding"/>
    <property type="evidence" value="ECO:0007669"/>
    <property type="project" value="InterPro"/>
</dbReference>
<keyword evidence="3" id="KW-0863">Zinc-finger</keyword>
<dbReference type="AlphaFoldDB" id="A0A6C0HB59"/>
<dbReference type="InterPro" id="IPR008971">
    <property type="entry name" value="HSP40/DnaJ_pept-bd"/>
</dbReference>
<keyword evidence="5" id="KW-0143">Chaperone</keyword>
<dbReference type="Gene3D" id="2.60.260.20">
    <property type="entry name" value="Urease metallochaperone UreE, N-terminal domain"/>
    <property type="match status" value="2"/>
</dbReference>
<evidence type="ECO:0000256" key="5">
    <source>
        <dbReference type="ARBA" id="ARBA00023186"/>
    </source>
</evidence>